<dbReference type="AlphaFoldDB" id="A0AA86QTW2"/>
<gene>
    <name evidence="2" type="ORF">HINF_LOCUS51476</name>
    <name evidence="1" type="ORF">HINF_LOCUS53614</name>
</gene>
<evidence type="ECO:0000313" key="3">
    <source>
        <dbReference type="Proteomes" id="UP001642409"/>
    </source>
</evidence>
<dbReference type="EMBL" id="CAXDID020000251">
    <property type="protein sequence ID" value="CAL6064686.1"/>
    <property type="molecule type" value="Genomic_DNA"/>
</dbReference>
<reference evidence="1" key="1">
    <citation type="submission" date="2023-06" db="EMBL/GenBank/DDBJ databases">
        <authorList>
            <person name="Kurt Z."/>
        </authorList>
    </citation>
    <scope>NUCLEOTIDE SEQUENCE</scope>
</reference>
<organism evidence="1">
    <name type="scientific">Hexamita inflata</name>
    <dbReference type="NCBI Taxonomy" id="28002"/>
    <lineage>
        <taxon>Eukaryota</taxon>
        <taxon>Metamonada</taxon>
        <taxon>Diplomonadida</taxon>
        <taxon>Hexamitidae</taxon>
        <taxon>Hexamitinae</taxon>
        <taxon>Hexamita</taxon>
    </lineage>
</organism>
<dbReference type="EMBL" id="CATOUU010000997">
    <property type="protein sequence ID" value="CAI9965969.1"/>
    <property type="molecule type" value="Genomic_DNA"/>
</dbReference>
<proteinExistence type="predicted"/>
<sequence>MVFNINNNYDDLLMHILYYQNVNVNTNIIENKEQSDNDSDETDETEHNTNIYSESLMAQAGIATYQQIQKQIQFSFGQKLSQTAIKNLIVLLFPNVKIIDNFQSDNYQHKICIDTLYCNLFNKNLKEKTKQVIQILHDDTSDIIPEMVSEFEQIISEHYEFKEYDKDADTFVIDQNYTTMDLIILRLKHSFGKKFVIKHCCKALENKKLNTVTCYKVLDGHSDMDYYIQDLIVNLYSKYDTQLSNKKRQLIRYYKSQSWKFTIRLINNEELEQIFKPFLSENYHILNHNKQQSVINDILINSSKKKLDTRDLLKQLGLVTVYDIYDKLISSHQIYLQVTLRYQTILKIFGFHCEQTYNIQYTKPPLTIPISYQYHFVYLNLFDKSIVNQETADKILKD</sequence>
<name>A0AA86QTW2_9EUKA</name>
<evidence type="ECO:0000313" key="2">
    <source>
        <dbReference type="EMBL" id="CAL6064686.1"/>
    </source>
</evidence>
<dbReference type="Proteomes" id="UP001642409">
    <property type="component" value="Unassembled WGS sequence"/>
</dbReference>
<accession>A0AA86QTW2</accession>
<evidence type="ECO:0000313" key="1">
    <source>
        <dbReference type="EMBL" id="CAI9965969.1"/>
    </source>
</evidence>
<comment type="caution">
    <text evidence="1">The sequence shown here is derived from an EMBL/GenBank/DDBJ whole genome shotgun (WGS) entry which is preliminary data.</text>
</comment>
<keyword evidence="3" id="KW-1185">Reference proteome</keyword>
<protein>
    <submittedName>
        <fullName evidence="2">Hypothetical_protein</fullName>
    </submittedName>
</protein>
<reference evidence="2 3" key="2">
    <citation type="submission" date="2024-07" db="EMBL/GenBank/DDBJ databases">
        <authorList>
            <person name="Akdeniz Z."/>
        </authorList>
    </citation>
    <scope>NUCLEOTIDE SEQUENCE [LARGE SCALE GENOMIC DNA]</scope>
</reference>